<accession>A0A176RWA8</accession>
<feature type="domain" description="Response regulatory" evidence="4">
    <location>
        <begin position="1"/>
        <end position="80"/>
    </location>
</feature>
<keyword evidence="6" id="KW-1185">Reference proteome</keyword>
<evidence type="ECO:0000313" key="5">
    <source>
        <dbReference type="EMBL" id="OAD20040.1"/>
    </source>
</evidence>
<dbReference type="Proteomes" id="UP000076962">
    <property type="component" value="Unassembled WGS sequence"/>
</dbReference>
<evidence type="ECO:0000256" key="2">
    <source>
        <dbReference type="ARBA" id="ARBA00023012"/>
    </source>
</evidence>
<organism evidence="5 6">
    <name type="scientific">Candidatus Thiomargarita nelsonii</name>
    <dbReference type="NCBI Taxonomy" id="1003181"/>
    <lineage>
        <taxon>Bacteria</taxon>
        <taxon>Pseudomonadati</taxon>
        <taxon>Pseudomonadota</taxon>
        <taxon>Gammaproteobacteria</taxon>
        <taxon>Thiotrichales</taxon>
        <taxon>Thiotrichaceae</taxon>
        <taxon>Thiomargarita</taxon>
    </lineage>
</organism>
<dbReference type="SUPFAM" id="SSF52172">
    <property type="entry name" value="CheY-like"/>
    <property type="match status" value="1"/>
</dbReference>
<dbReference type="InterPro" id="IPR011006">
    <property type="entry name" value="CheY-like_superfamily"/>
</dbReference>
<feature type="modified residue" description="4-aspartylphosphate" evidence="3">
    <location>
        <position position="13"/>
    </location>
</feature>
<gene>
    <name evidence="5" type="ORF">THIOM_004277</name>
</gene>
<dbReference type="PANTHER" id="PTHR45339">
    <property type="entry name" value="HYBRID SIGNAL TRANSDUCTION HISTIDINE KINASE J"/>
    <property type="match status" value="1"/>
</dbReference>
<name>A0A176RWA8_9GAMM</name>
<dbReference type="CDD" id="cd17546">
    <property type="entry name" value="REC_hyHK_CKI1_RcsC-like"/>
    <property type="match status" value="1"/>
</dbReference>
<proteinExistence type="predicted"/>
<protein>
    <submittedName>
        <fullName evidence="5">Signal transduction response regulator, receiver region domain protein</fullName>
    </submittedName>
</protein>
<dbReference type="AlphaFoldDB" id="A0A176RWA8"/>
<dbReference type="Gene3D" id="3.40.50.2300">
    <property type="match status" value="1"/>
</dbReference>
<dbReference type="GO" id="GO:0000160">
    <property type="term" value="P:phosphorelay signal transduction system"/>
    <property type="evidence" value="ECO:0007669"/>
    <property type="project" value="UniProtKB-KW"/>
</dbReference>
<dbReference type="InterPro" id="IPR001789">
    <property type="entry name" value="Sig_transdc_resp-reg_receiver"/>
</dbReference>
<keyword evidence="1 3" id="KW-0597">Phosphoprotein</keyword>
<reference evidence="5 6" key="1">
    <citation type="submission" date="2016-05" db="EMBL/GenBank/DDBJ databases">
        <title>Single-cell genome of chain-forming Candidatus Thiomargarita nelsonii and comparison to other large sulfur-oxidizing bacteria.</title>
        <authorList>
            <person name="Winkel M."/>
            <person name="Salman V."/>
            <person name="Woyke T."/>
            <person name="Schulz-Vogt H."/>
            <person name="Richter M."/>
            <person name="Flood B."/>
            <person name="Bailey J."/>
            <person name="Amann R."/>
            <person name="Mussmann M."/>
        </authorList>
    </citation>
    <scope>NUCLEOTIDE SEQUENCE [LARGE SCALE GENOMIC DNA]</scope>
    <source>
        <strain evidence="5 6">THI036</strain>
    </source>
</reference>
<evidence type="ECO:0000256" key="3">
    <source>
        <dbReference type="PROSITE-ProRule" id="PRU00169"/>
    </source>
</evidence>
<dbReference type="EMBL" id="LUTY01002571">
    <property type="protein sequence ID" value="OAD20040.1"/>
    <property type="molecule type" value="Genomic_DNA"/>
</dbReference>
<dbReference type="Pfam" id="PF00072">
    <property type="entry name" value="Response_reg"/>
    <property type="match status" value="1"/>
</dbReference>
<dbReference type="PANTHER" id="PTHR45339:SF1">
    <property type="entry name" value="HYBRID SIGNAL TRANSDUCTION HISTIDINE KINASE J"/>
    <property type="match status" value="1"/>
</dbReference>
<evidence type="ECO:0000313" key="6">
    <source>
        <dbReference type="Proteomes" id="UP000076962"/>
    </source>
</evidence>
<keyword evidence="2" id="KW-0902">Two-component regulatory system</keyword>
<comment type="caution">
    <text evidence="5">The sequence shown here is derived from an EMBL/GenBank/DDBJ whole genome shotgun (WGS) entry which is preliminary data.</text>
</comment>
<evidence type="ECO:0000259" key="4">
    <source>
        <dbReference type="PROSITE" id="PS50110"/>
    </source>
</evidence>
<dbReference type="PROSITE" id="PS50110">
    <property type="entry name" value="RESPONSE_REGULATORY"/>
    <property type="match status" value="1"/>
</dbReference>
<sequence>MVDNADFDAVLMDMQMPKMDGMEATRLIRENPRHQALPIIAMTAHAMSGIREQFLAAGMNDSITKPFDVDQLFSVLEKWITFK</sequence>
<evidence type="ECO:0000256" key="1">
    <source>
        <dbReference type="ARBA" id="ARBA00022553"/>
    </source>
</evidence>